<dbReference type="InterPro" id="IPR006059">
    <property type="entry name" value="SBP"/>
</dbReference>
<evidence type="ECO:0000256" key="2">
    <source>
        <dbReference type="ARBA" id="ARBA00022729"/>
    </source>
</evidence>
<evidence type="ECO:0000256" key="4">
    <source>
        <dbReference type="ARBA" id="ARBA00023139"/>
    </source>
</evidence>
<keyword evidence="1" id="KW-1003">Cell membrane</keyword>
<reference evidence="7 8" key="1">
    <citation type="submission" date="2020-08" db="EMBL/GenBank/DDBJ databases">
        <title>Cohnella phylogeny.</title>
        <authorList>
            <person name="Dunlap C."/>
        </authorList>
    </citation>
    <scope>NUCLEOTIDE SEQUENCE [LARGE SCALE GENOMIC DNA]</scope>
    <source>
        <strain evidence="7 8">DSM 25239</strain>
    </source>
</reference>
<accession>A0A841U9V8</accession>
<dbReference type="SUPFAM" id="SSF53850">
    <property type="entry name" value="Periplasmic binding protein-like II"/>
    <property type="match status" value="1"/>
</dbReference>
<evidence type="ECO:0000256" key="5">
    <source>
        <dbReference type="ARBA" id="ARBA00023288"/>
    </source>
</evidence>
<keyword evidence="4" id="KW-0564">Palmitate</keyword>
<evidence type="ECO:0000256" key="1">
    <source>
        <dbReference type="ARBA" id="ARBA00022475"/>
    </source>
</evidence>
<dbReference type="PANTHER" id="PTHR43649:SF33">
    <property type="entry name" value="POLYGALACTURONAN_RHAMNOGALACTURONAN-BINDING PROTEIN YTCQ"/>
    <property type="match status" value="1"/>
</dbReference>
<dbReference type="CDD" id="cd13580">
    <property type="entry name" value="PBP2_AlgQ_like_1"/>
    <property type="match status" value="1"/>
</dbReference>
<dbReference type="Pfam" id="PF01547">
    <property type="entry name" value="SBP_bac_1"/>
    <property type="match status" value="1"/>
</dbReference>
<dbReference type="Proteomes" id="UP000553776">
    <property type="component" value="Unassembled WGS sequence"/>
</dbReference>
<comment type="caution">
    <text evidence="7">The sequence shown here is derived from an EMBL/GenBank/DDBJ whole genome shotgun (WGS) entry which is preliminary data.</text>
</comment>
<organism evidence="7 8">
    <name type="scientific">Cohnella xylanilytica</name>
    <dbReference type="NCBI Taxonomy" id="557555"/>
    <lineage>
        <taxon>Bacteria</taxon>
        <taxon>Bacillati</taxon>
        <taxon>Bacillota</taxon>
        <taxon>Bacilli</taxon>
        <taxon>Bacillales</taxon>
        <taxon>Paenibacillaceae</taxon>
        <taxon>Cohnella</taxon>
    </lineage>
</organism>
<dbReference type="EMBL" id="JACJVR010000140">
    <property type="protein sequence ID" value="MBB6695768.1"/>
    <property type="molecule type" value="Genomic_DNA"/>
</dbReference>
<evidence type="ECO:0000313" key="8">
    <source>
        <dbReference type="Proteomes" id="UP000553776"/>
    </source>
</evidence>
<keyword evidence="2 6" id="KW-0732">Signal</keyword>
<dbReference type="PANTHER" id="PTHR43649">
    <property type="entry name" value="ARABINOSE-BINDING PROTEIN-RELATED"/>
    <property type="match status" value="1"/>
</dbReference>
<feature type="chain" id="PRO_5032703964" evidence="6">
    <location>
        <begin position="36"/>
        <end position="510"/>
    </location>
</feature>
<keyword evidence="5" id="KW-0449">Lipoprotein</keyword>
<dbReference type="AlphaFoldDB" id="A0A841U9V8"/>
<keyword evidence="8" id="KW-1185">Reference proteome</keyword>
<keyword evidence="3" id="KW-0472">Membrane</keyword>
<dbReference type="Gene3D" id="3.40.190.10">
    <property type="entry name" value="Periplasmic binding protein-like II"/>
    <property type="match status" value="2"/>
</dbReference>
<evidence type="ECO:0000256" key="6">
    <source>
        <dbReference type="SAM" id="SignalP"/>
    </source>
</evidence>
<sequence>MPVYRARTADLTRVFSRLAAWLALLAVLCSCASRAATVGERPLSAALPVVTVMVPLHFPNPPESSLLRSIEEMTGTRLEIEWVRDEIYADKVSTAFTTNSLKKATFVKYTDYIVMKNAIRSGAFWEIGPYLDEFPNLRNLDADILKQTTVDGKVYGLYTERPSSRQGVILRQDWLDNLNLEKPGTIDELYETMRQFAYGDPDRNGKNDTIGLTDRDDLVFGAFKTLGSYFGVPNGWSVEGTKLVPEFESPRYMDTLNFMKKLYDERIVNSDFAVTSKDVQRNLLIQGKAGVYIGSMSDVQRLAGEAKAVNPKAEFTLVNRIAGPEGYRVWSIPNFNGLFLFSKTAIKTEDELKQVLRFFDRTMDADVANLMKYGVEGRHYELRDGKVYLPEETSQMRVNEIASLYTLMIADLGNPNLLKVAQQGTLPELADRLIEDNEKFVVRDPTIDLESPTYDERGTELSKIVSDASYNYIIGQIDEEGFRKEIDRWKRSGGSQIIREYEQAYFGTAK</sequence>
<dbReference type="PROSITE" id="PS51257">
    <property type="entry name" value="PROKAR_LIPOPROTEIN"/>
    <property type="match status" value="1"/>
</dbReference>
<proteinExistence type="predicted"/>
<feature type="signal peptide" evidence="6">
    <location>
        <begin position="1"/>
        <end position="35"/>
    </location>
</feature>
<protein>
    <submittedName>
        <fullName evidence="7">Extracellular solute-binding protein</fullName>
    </submittedName>
</protein>
<name>A0A841U9V8_9BACL</name>
<dbReference type="InterPro" id="IPR050490">
    <property type="entry name" value="Bact_solute-bd_prot1"/>
</dbReference>
<evidence type="ECO:0000256" key="3">
    <source>
        <dbReference type="ARBA" id="ARBA00023136"/>
    </source>
</evidence>
<evidence type="ECO:0000313" key="7">
    <source>
        <dbReference type="EMBL" id="MBB6695768.1"/>
    </source>
</evidence>
<gene>
    <name evidence="7" type="ORF">H7B90_30685</name>
</gene>